<gene>
    <name evidence="1" type="ORF">C1D09_003380</name>
</gene>
<reference evidence="1" key="1">
    <citation type="submission" date="2019-07" db="EMBL/GenBank/DDBJ databases">
        <title>Mesorhizobum intechiensis sp. nov. isolated from nodules of Lotus tenuis growing in lowlands of the Flooding Pampa, Argentina.</title>
        <authorList>
            <person name="Estrella M.J."/>
            <person name="Torres Tejerizo G.A."/>
            <person name="Cumpa Velazquez L.M."/>
            <person name="Fontana F."/>
            <person name="Hansen L."/>
            <person name="Pistorio M."/>
            <person name="Sannazzaro A.I."/>
        </authorList>
    </citation>
    <scope>NUCLEOTIDE SEQUENCE</scope>
    <source>
        <strain evidence="1">BD68</strain>
    </source>
</reference>
<evidence type="ECO:0000313" key="2">
    <source>
        <dbReference type="Proteomes" id="UP000235507"/>
    </source>
</evidence>
<dbReference type="EMBL" id="PNOT02000040">
    <property type="protein sequence ID" value="TSE13530.1"/>
    <property type="molecule type" value="Genomic_DNA"/>
</dbReference>
<proteinExistence type="predicted"/>
<sequence length="296" mass="32892">MPADIHVRRRGVYGPNEIRFGTVSGPGLYNYGQTTIAQLFVEDPDAFPDISPSLQRVIQSVSDNEGKMEAINTYDNSFLSVGVFQWTAGATTGAGEIAGLLAVVDSYSPGAFNEYFGSEGLGYELNAHGPNDLVYGYLSLNGNRLNNTDKKRVLREHIWAYRFWRASHDQEVRRAEIRLAVSRVNTFYPKPVSARSRFTMADYISSEYGVALVLDEHVNRPGHVPGTLMQGVRDFVASTGKRDPASWNSRDEAAVLRAYIDRRARTNMTDSTRRADRVKAYVTAGALSADRHSFVP</sequence>
<name>A0A8T9AXJ0_9HYPH</name>
<dbReference type="AlphaFoldDB" id="A0A8T9AXJ0"/>
<protein>
    <submittedName>
        <fullName evidence="1">Uncharacterized protein</fullName>
    </submittedName>
</protein>
<accession>A0A8T9AXJ0</accession>
<keyword evidence="2" id="KW-1185">Reference proteome</keyword>
<comment type="caution">
    <text evidence="1">The sequence shown here is derived from an EMBL/GenBank/DDBJ whole genome shotgun (WGS) entry which is preliminary data.</text>
</comment>
<dbReference type="Proteomes" id="UP000235507">
    <property type="component" value="Unassembled WGS sequence"/>
</dbReference>
<dbReference type="RefSeq" id="WP_143972989.1">
    <property type="nucleotide sequence ID" value="NZ_PNOT02000040.1"/>
</dbReference>
<dbReference type="OrthoDB" id="1523598at2"/>
<organism evidence="1 2">
    <name type="scientific">Mesorhizobium intechi</name>
    <dbReference type="NCBI Taxonomy" id="537601"/>
    <lineage>
        <taxon>Bacteria</taxon>
        <taxon>Pseudomonadati</taxon>
        <taxon>Pseudomonadota</taxon>
        <taxon>Alphaproteobacteria</taxon>
        <taxon>Hyphomicrobiales</taxon>
        <taxon>Phyllobacteriaceae</taxon>
        <taxon>Mesorhizobium</taxon>
    </lineage>
</organism>
<evidence type="ECO:0000313" key="1">
    <source>
        <dbReference type="EMBL" id="TSE13530.1"/>
    </source>
</evidence>